<dbReference type="Proteomes" id="UP000237846">
    <property type="component" value="Unassembled WGS sequence"/>
</dbReference>
<dbReference type="SUPFAM" id="SSF51905">
    <property type="entry name" value="FAD/NAD(P)-binding domain"/>
    <property type="match status" value="1"/>
</dbReference>
<dbReference type="InterPro" id="IPR001613">
    <property type="entry name" value="Flavin_amine_oxidase"/>
</dbReference>
<sequence>MMEHVAVAIVGAGLSGLAAARYLRSEGVDSLAVLEGSPEPGGRAGLLPPTPGARPDDDAAPGRMFVRHSDRAVLDLAEELGVGAEEAEPAQALDALRVDESGETAVSTENIPLGTSWWTRLRNEWVLGRLARLTGDLDPAEPWRSAGAEELDAQTAHTWLRTHSSDDDVLELVEEQLTFEAGLPADRISMLWLLAHVGPVLDDDREPLRLSPVELLERLADAVGGVRTGHHVARIEQDAEGARLSGSWGSLSADRVILALSPADAQRVDFAPGLPSSRVRMQRQWPQAEIVRTDITYWRPFWRNRGLSGEAVFDGGIPAWTFDDSPADASFGRLVAHTYTFGDADPLGADQSVIDAPERHRSVLLASLEQAFGPLAADPLAFVRSSAGPDSYNRAYQSPTPPGFLTEFGPLLRRPAGRIHWAATETAAFPANGTLEGAVTSGVRAAAEVLKARAAS</sequence>
<gene>
    <name evidence="7" type="ORF">CLV72_107159</name>
</gene>
<dbReference type="InterPro" id="IPR002937">
    <property type="entry name" value="Amino_oxidase"/>
</dbReference>
<feature type="domain" description="Amine oxidase" evidence="6">
    <location>
        <begin position="14"/>
        <end position="450"/>
    </location>
</feature>
<dbReference type="Gene3D" id="3.90.660.10">
    <property type="match status" value="1"/>
</dbReference>
<evidence type="ECO:0000256" key="2">
    <source>
        <dbReference type="ARBA" id="ARBA00005995"/>
    </source>
</evidence>
<comment type="caution">
    <text evidence="7">The sequence shown here is derived from an EMBL/GenBank/DDBJ whole genome shotgun (WGS) entry which is preliminary data.</text>
</comment>
<evidence type="ECO:0000313" key="8">
    <source>
        <dbReference type="Proteomes" id="UP000237846"/>
    </source>
</evidence>
<feature type="binding site" evidence="4">
    <location>
        <position position="232"/>
    </location>
    <ligand>
        <name>FAD</name>
        <dbReference type="ChEBI" id="CHEBI:57692"/>
    </ligand>
</feature>
<comment type="similarity">
    <text evidence="2">Belongs to the flavin monoamine oxidase family.</text>
</comment>
<dbReference type="InterPro" id="IPR050703">
    <property type="entry name" value="Flavin_MAO"/>
</dbReference>
<proteinExistence type="inferred from homology"/>
<feature type="binding site" evidence="4">
    <location>
        <position position="196"/>
    </location>
    <ligand>
        <name>substrate</name>
    </ligand>
</feature>
<reference evidence="7 8" key="1">
    <citation type="submission" date="2018-03" db="EMBL/GenBank/DDBJ databases">
        <title>Genomic Encyclopedia of Archaeal and Bacterial Type Strains, Phase II (KMG-II): from individual species to whole genera.</title>
        <authorList>
            <person name="Goeker M."/>
        </authorList>
    </citation>
    <scope>NUCLEOTIDE SEQUENCE [LARGE SCALE GENOMIC DNA]</scope>
    <source>
        <strain evidence="7 8">DSM 45601</strain>
    </source>
</reference>
<evidence type="ECO:0000256" key="5">
    <source>
        <dbReference type="SAM" id="MobiDB-lite"/>
    </source>
</evidence>
<evidence type="ECO:0000313" key="7">
    <source>
        <dbReference type="EMBL" id="PRX96636.1"/>
    </source>
</evidence>
<comment type="cofactor">
    <cofactor evidence="1">
        <name>FAD</name>
        <dbReference type="ChEBI" id="CHEBI:57692"/>
    </cofactor>
</comment>
<evidence type="ECO:0000256" key="4">
    <source>
        <dbReference type="PIRSR" id="PIRSR601613-1"/>
    </source>
</evidence>
<keyword evidence="3" id="KW-0560">Oxidoreductase</keyword>
<keyword evidence="8" id="KW-1185">Reference proteome</keyword>
<dbReference type="Gene3D" id="3.50.50.60">
    <property type="entry name" value="FAD/NAD(P)-binding domain"/>
    <property type="match status" value="1"/>
</dbReference>
<dbReference type="InterPro" id="IPR036188">
    <property type="entry name" value="FAD/NAD-bd_sf"/>
</dbReference>
<feature type="binding site" evidence="4">
    <location>
        <position position="15"/>
    </location>
    <ligand>
        <name>FAD</name>
        <dbReference type="ChEBI" id="CHEBI:57692"/>
    </ligand>
</feature>
<dbReference type="AlphaFoldDB" id="A0A2T0PYL6"/>
<dbReference type="Pfam" id="PF01593">
    <property type="entry name" value="Amino_oxidase"/>
    <property type="match status" value="1"/>
</dbReference>
<feature type="region of interest" description="Disordered" evidence="5">
    <location>
        <begin position="35"/>
        <end position="59"/>
    </location>
</feature>
<evidence type="ECO:0000256" key="1">
    <source>
        <dbReference type="ARBA" id="ARBA00001974"/>
    </source>
</evidence>
<name>A0A2T0PYL6_9ACTN</name>
<feature type="binding site" evidence="4">
    <location>
        <position position="425"/>
    </location>
    <ligand>
        <name>FAD</name>
        <dbReference type="ChEBI" id="CHEBI:57692"/>
    </ligand>
</feature>
<evidence type="ECO:0000259" key="6">
    <source>
        <dbReference type="Pfam" id="PF01593"/>
    </source>
</evidence>
<protein>
    <submittedName>
        <fullName evidence="7">Monoamine oxidase</fullName>
    </submittedName>
</protein>
<dbReference type="GO" id="GO:0016491">
    <property type="term" value="F:oxidoreductase activity"/>
    <property type="evidence" value="ECO:0007669"/>
    <property type="project" value="UniProtKB-KW"/>
</dbReference>
<accession>A0A2T0PYL6</accession>
<dbReference type="PRINTS" id="PR00757">
    <property type="entry name" value="AMINEOXDASEF"/>
</dbReference>
<dbReference type="EMBL" id="PVZC01000007">
    <property type="protein sequence ID" value="PRX96636.1"/>
    <property type="molecule type" value="Genomic_DNA"/>
</dbReference>
<organism evidence="7 8">
    <name type="scientific">Allonocardiopsis opalescens</name>
    <dbReference type="NCBI Taxonomy" id="1144618"/>
    <lineage>
        <taxon>Bacteria</taxon>
        <taxon>Bacillati</taxon>
        <taxon>Actinomycetota</taxon>
        <taxon>Actinomycetes</taxon>
        <taxon>Streptosporangiales</taxon>
        <taxon>Allonocardiopsis</taxon>
    </lineage>
</organism>
<dbReference type="Gene3D" id="1.10.405.10">
    <property type="entry name" value="Guanine Nucleotide Dissociation Inhibitor, domain 1"/>
    <property type="match status" value="1"/>
</dbReference>
<dbReference type="PANTHER" id="PTHR43563:SF1">
    <property type="entry name" value="AMINE OXIDASE [FLAVIN-CONTAINING] B"/>
    <property type="match status" value="1"/>
</dbReference>
<dbReference type="PANTHER" id="PTHR43563">
    <property type="entry name" value="AMINE OXIDASE"/>
    <property type="match status" value="1"/>
</dbReference>
<evidence type="ECO:0000256" key="3">
    <source>
        <dbReference type="ARBA" id="ARBA00023002"/>
    </source>
</evidence>
<dbReference type="SUPFAM" id="SSF54373">
    <property type="entry name" value="FAD-linked reductases, C-terminal domain"/>
    <property type="match status" value="1"/>
</dbReference>